<organism evidence="2 3">
    <name type="scientific">Streptomyces thinghirensis</name>
    <dbReference type="NCBI Taxonomy" id="551547"/>
    <lineage>
        <taxon>Bacteria</taxon>
        <taxon>Bacillati</taxon>
        <taxon>Actinomycetota</taxon>
        <taxon>Actinomycetes</taxon>
        <taxon>Kitasatosporales</taxon>
        <taxon>Streptomycetaceae</taxon>
        <taxon>Streptomyces</taxon>
    </lineage>
</organism>
<keyword evidence="1" id="KW-0472">Membrane</keyword>
<accession>A0ABP9T2A5</accession>
<dbReference type="RefSeq" id="WP_345629009.1">
    <property type="nucleotide sequence ID" value="NZ_BAABJR010000005.1"/>
</dbReference>
<name>A0ABP9T2A5_9ACTN</name>
<protein>
    <recommendedName>
        <fullName evidence="4">PH domain-containing protein</fullName>
    </recommendedName>
</protein>
<keyword evidence="1" id="KW-0812">Transmembrane</keyword>
<proteinExistence type="predicted"/>
<keyword evidence="1" id="KW-1133">Transmembrane helix</keyword>
<gene>
    <name evidence="2" type="ORF">GCM10023323_21560</name>
</gene>
<evidence type="ECO:0000256" key="1">
    <source>
        <dbReference type="SAM" id="Phobius"/>
    </source>
</evidence>
<keyword evidence="3" id="KW-1185">Reference proteome</keyword>
<reference evidence="3" key="1">
    <citation type="journal article" date="2019" name="Int. J. Syst. Evol. Microbiol.">
        <title>The Global Catalogue of Microorganisms (GCM) 10K type strain sequencing project: providing services to taxonomists for standard genome sequencing and annotation.</title>
        <authorList>
            <consortium name="The Broad Institute Genomics Platform"/>
            <consortium name="The Broad Institute Genome Sequencing Center for Infectious Disease"/>
            <person name="Wu L."/>
            <person name="Ma J."/>
        </authorList>
    </citation>
    <scope>NUCLEOTIDE SEQUENCE [LARGE SCALE GENOMIC DNA]</scope>
    <source>
        <strain evidence="3">JCM 18306</strain>
    </source>
</reference>
<sequence length="169" mass="18200">MADRAEARVSRPPARGTVSVWHRSVASGWMLATGAVATLGLLVIAFLVGAHRPMALWLLIVSAAFLATGAVTVTVSPSGVTAASTLLPLLRRRLPLGRIEYATARWTRPTEIGGWGYRWNPGLSAVSLREGDALWITRIDQTQFVITIDDAETAAVLINQLLEQDNGTQ</sequence>
<comment type="caution">
    <text evidence="2">The sequence shown here is derived from an EMBL/GenBank/DDBJ whole genome shotgun (WGS) entry which is preliminary data.</text>
</comment>
<evidence type="ECO:0000313" key="2">
    <source>
        <dbReference type="EMBL" id="GAA5207164.1"/>
    </source>
</evidence>
<feature type="transmembrane region" description="Helical" evidence="1">
    <location>
        <begin position="56"/>
        <end position="89"/>
    </location>
</feature>
<evidence type="ECO:0000313" key="3">
    <source>
        <dbReference type="Proteomes" id="UP001499878"/>
    </source>
</evidence>
<dbReference type="Proteomes" id="UP001499878">
    <property type="component" value="Unassembled WGS sequence"/>
</dbReference>
<dbReference type="EMBL" id="BAABJR010000005">
    <property type="protein sequence ID" value="GAA5207164.1"/>
    <property type="molecule type" value="Genomic_DNA"/>
</dbReference>
<feature type="transmembrane region" description="Helical" evidence="1">
    <location>
        <begin position="29"/>
        <end position="50"/>
    </location>
</feature>
<evidence type="ECO:0008006" key="4">
    <source>
        <dbReference type="Google" id="ProtNLM"/>
    </source>
</evidence>